<evidence type="ECO:0000313" key="2">
    <source>
        <dbReference type="Proteomes" id="UP000183316"/>
    </source>
</evidence>
<name>A0A192C6G7_ECO25</name>
<dbReference type="PATRIC" id="fig|941280.3.peg.26"/>
<dbReference type="EMBL" id="CP015085">
    <property type="protein sequence ID" value="ANK01286.1"/>
    <property type="molecule type" value="Genomic_DNA"/>
</dbReference>
<dbReference type="Proteomes" id="UP000183316">
    <property type="component" value="Chromosome"/>
</dbReference>
<dbReference type="InterPro" id="IPR018880">
    <property type="entry name" value="Phage_P4_Ash"/>
</dbReference>
<accession>A0A192C6G7</accession>
<dbReference type="RefSeq" id="WP_001296031.1">
    <property type="nucleotide sequence ID" value="NZ_CP015085.1"/>
</dbReference>
<dbReference type="AlphaFoldDB" id="A0A192C6G7"/>
<sequence length="91" mass="9843">MTVFVLRGYIPHTTAKSVVGIGVSDNITTHSRVCGFFCVKHCHIRIMVGRAGAEKSAPGFVMTGYANPVRLTTSLIGVRGGDHPINWSHHI</sequence>
<evidence type="ECO:0000313" key="1">
    <source>
        <dbReference type="EMBL" id="ANK01286.1"/>
    </source>
</evidence>
<dbReference type="GeneID" id="93775376"/>
<gene>
    <name evidence="1" type="ORF">WLH_00025</name>
</gene>
<protein>
    <submittedName>
        <fullName evidence="1">Phage immunity repressor protein</fullName>
    </submittedName>
</protein>
<dbReference type="Pfam" id="PF10554">
    <property type="entry name" value="Phage_ASH"/>
    <property type="match status" value="1"/>
</dbReference>
<proteinExistence type="predicted"/>
<organism evidence="1 2">
    <name type="scientific">Escherichia coli O25b:H4</name>
    <dbReference type="NCBI Taxonomy" id="941280"/>
    <lineage>
        <taxon>Bacteria</taxon>
        <taxon>Pseudomonadati</taxon>
        <taxon>Pseudomonadota</taxon>
        <taxon>Gammaproteobacteria</taxon>
        <taxon>Enterobacterales</taxon>
        <taxon>Enterobacteriaceae</taxon>
        <taxon>Escherichia</taxon>
    </lineage>
</organism>
<reference evidence="1 2" key="1">
    <citation type="submission" date="2016-03" db="EMBL/GenBank/DDBJ databases">
        <title>Genome Sequence and Comparative Pathogenic Determinants of Uropathogenic Escherichia coli O25b:H4, a Clinical Isolate from Saudi Arabia.</title>
        <authorList>
            <person name="Alyamani E.A.J."/>
            <person name="Khiyami M.A."/>
            <person name="Booq R.Y."/>
            <person name="Bahwerth F.S."/>
            <person name="Vaisvil B."/>
            <person name="Schmitt D.P."/>
            <person name="Kapatral V."/>
        </authorList>
    </citation>
    <scope>NUCLEOTIDE SEQUENCE [LARGE SCALE GENOMIC DNA]</scope>
    <source>
        <strain evidence="1 2">O25b:H4</strain>
    </source>
</reference>